<dbReference type="GeneID" id="130472247"/>
<dbReference type="InterPro" id="IPR017451">
    <property type="entry name" value="F-box-assoc_interact_dom"/>
</dbReference>
<dbReference type="InterPro" id="IPR050796">
    <property type="entry name" value="SCF_F-box_component"/>
</dbReference>
<proteinExistence type="predicted"/>
<dbReference type="InterPro" id="IPR013187">
    <property type="entry name" value="F-box-assoc_dom_typ3"/>
</dbReference>
<reference evidence="2" key="1">
    <citation type="journal article" date="2021" name="Nat. Commun.">
        <title>Genomic analyses provide insights into spinach domestication and the genetic basis of agronomic traits.</title>
        <authorList>
            <person name="Cai X."/>
            <person name="Sun X."/>
            <person name="Xu C."/>
            <person name="Sun H."/>
            <person name="Wang X."/>
            <person name="Ge C."/>
            <person name="Zhang Z."/>
            <person name="Wang Q."/>
            <person name="Fei Z."/>
            <person name="Jiao C."/>
            <person name="Wang Q."/>
        </authorList>
    </citation>
    <scope>NUCLEOTIDE SEQUENCE [LARGE SCALE GENOMIC DNA]</scope>
    <source>
        <strain evidence="2">cv. Varoflay</strain>
    </source>
</reference>
<organism evidence="2 3">
    <name type="scientific">Spinacia oleracea</name>
    <name type="common">Spinach</name>
    <dbReference type="NCBI Taxonomy" id="3562"/>
    <lineage>
        <taxon>Eukaryota</taxon>
        <taxon>Viridiplantae</taxon>
        <taxon>Streptophyta</taxon>
        <taxon>Embryophyta</taxon>
        <taxon>Tracheophyta</taxon>
        <taxon>Spermatophyta</taxon>
        <taxon>Magnoliopsida</taxon>
        <taxon>eudicotyledons</taxon>
        <taxon>Gunneridae</taxon>
        <taxon>Pentapetalae</taxon>
        <taxon>Caryophyllales</taxon>
        <taxon>Chenopodiaceae</taxon>
        <taxon>Chenopodioideae</taxon>
        <taxon>Anserineae</taxon>
        <taxon>Spinacia</taxon>
    </lineage>
</organism>
<reference evidence="3" key="2">
    <citation type="submission" date="2025-08" db="UniProtKB">
        <authorList>
            <consortium name="RefSeq"/>
        </authorList>
    </citation>
    <scope>IDENTIFICATION</scope>
    <source>
        <tissue evidence="3">Leaf</tissue>
    </source>
</reference>
<evidence type="ECO:0000313" key="3">
    <source>
        <dbReference type="RefSeq" id="XP_056698748.1"/>
    </source>
</evidence>
<dbReference type="RefSeq" id="XP_056698748.1">
    <property type="nucleotide sequence ID" value="XM_056842770.1"/>
</dbReference>
<protein>
    <recommendedName>
        <fullName evidence="1">F-box associated beta-propeller type 3 domain-containing protein</fullName>
    </recommendedName>
</protein>
<dbReference type="PANTHER" id="PTHR31672">
    <property type="entry name" value="BNACNNG10540D PROTEIN"/>
    <property type="match status" value="1"/>
</dbReference>
<keyword evidence="2" id="KW-1185">Reference proteome</keyword>
<evidence type="ECO:0000259" key="1">
    <source>
        <dbReference type="Pfam" id="PF08268"/>
    </source>
</evidence>
<sequence length="268" mass="31135">MSKIQLDVTFDEHYRGLGYVNGLLCMKKYVKNTIVHKIFLWNPTIRKAIKVPLPKMSTFGDEFEIDCFDHIKNDYKLVASLYAAVIFHIPRFVEIFTLSTYSWRTVVPSNKEPCSWVQGGPKVFLNGIIYWSGINITTRIYCDLAKEEHERIPVNLDESVALMEIFETHTQIWVMEELEGIVQSWTKRYTINLQLLYRCLCLKMDGELFYVRKHGGVNCYNIKNQETKVLAKSYNFSPLFTSVYVESLALLKGNASNNVMELPTFILE</sequence>
<name>A0ABM3RT07_SPIOL</name>
<dbReference type="NCBIfam" id="TIGR01640">
    <property type="entry name" value="F_box_assoc_1"/>
    <property type="match status" value="1"/>
</dbReference>
<dbReference type="Pfam" id="PF08268">
    <property type="entry name" value="FBA_3"/>
    <property type="match status" value="1"/>
</dbReference>
<accession>A0ABM3RT07</accession>
<evidence type="ECO:0000313" key="2">
    <source>
        <dbReference type="Proteomes" id="UP000813463"/>
    </source>
</evidence>
<dbReference type="PANTHER" id="PTHR31672:SF13">
    <property type="entry name" value="F-BOX PROTEIN CPR30-LIKE"/>
    <property type="match status" value="1"/>
</dbReference>
<feature type="domain" description="F-box associated beta-propeller type 3" evidence="1">
    <location>
        <begin position="14"/>
        <end position="156"/>
    </location>
</feature>
<gene>
    <name evidence="3" type="primary">LOC130472247</name>
</gene>
<dbReference type="Proteomes" id="UP000813463">
    <property type="component" value="Chromosome 4"/>
</dbReference>